<protein>
    <recommendedName>
        <fullName evidence="3">Response regulatory domain-containing protein</fullName>
    </recommendedName>
</protein>
<dbReference type="RefSeq" id="WP_140944107.1">
    <property type="nucleotide sequence ID" value="NZ_FAOO01000002.1"/>
</dbReference>
<dbReference type="Proteomes" id="UP000320623">
    <property type="component" value="Unassembled WGS sequence"/>
</dbReference>
<dbReference type="EMBL" id="FAOO01000002">
    <property type="protein sequence ID" value="CUU01655.1"/>
    <property type="molecule type" value="Genomic_DNA"/>
</dbReference>
<proteinExistence type="predicted"/>
<dbReference type="STRING" id="1643428.GCA_001442855_00292"/>
<name>A0A0S4MRL5_9BACT</name>
<evidence type="ECO:0000313" key="2">
    <source>
        <dbReference type="Proteomes" id="UP000320623"/>
    </source>
</evidence>
<evidence type="ECO:0000313" key="1">
    <source>
        <dbReference type="EMBL" id="CUU01655.1"/>
    </source>
</evidence>
<keyword evidence="2" id="KW-1185">Reference proteome</keyword>
<organism evidence="1 2">
    <name type="scientific">Candidatus Thermokryptus mobilis</name>
    <dbReference type="NCBI Taxonomy" id="1643428"/>
    <lineage>
        <taxon>Bacteria</taxon>
        <taxon>Pseudomonadati</taxon>
        <taxon>Candidatus Kryptoniota</taxon>
        <taxon>Candidatus Thermokryptus</taxon>
    </lineage>
</organism>
<dbReference type="AlphaFoldDB" id="A0A0S4MRL5"/>
<evidence type="ECO:0008006" key="3">
    <source>
        <dbReference type="Google" id="ProtNLM"/>
    </source>
</evidence>
<dbReference type="Gene3D" id="3.40.50.10850">
    <property type="entry name" value="Ntrc-like two-domain protein"/>
    <property type="match status" value="1"/>
</dbReference>
<gene>
    <name evidence="1" type="ORF">JGI1_00305</name>
</gene>
<accession>A0A0S4MRL5</accession>
<reference evidence="2" key="1">
    <citation type="submission" date="2015-11" db="EMBL/GenBank/DDBJ databases">
        <authorList>
            <person name="Varghese N."/>
        </authorList>
    </citation>
    <scope>NUCLEOTIDE SEQUENCE [LARGE SCALE GENOMIC DNA]</scope>
</reference>
<sequence>MSLVCKIVVYTSDENFAKRVKENLGEEKFIIKVFDLFSDVVKSLQEELHDILIVETNFPNEVEGLLKVADNILYGIPIIVACDDKTFKVEEGNNSRFYFINKFSNAEEWLSLLKLVISENYLITL</sequence>
<dbReference type="OrthoDB" id="9797611at2"/>